<sequence length="67" mass="7465">MSIPCHAAVIKNIHSRAVIVEITDDDDNVIATIPVASEEQGRAVAEAYNYPQCNTNDWRERLLKGEL</sequence>
<comment type="caution">
    <text evidence="1">The sequence shown here is derived from an EMBL/GenBank/DDBJ whole genome shotgun (WGS) entry which is preliminary data.</text>
</comment>
<reference evidence="2" key="1">
    <citation type="journal article" date="2019" name="Int. J. Syst. Evol. Microbiol.">
        <title>The Global Catalogue of Microorganisms (GCM) 10K type strain sequencing project: providing services to taxonomists for standard genome sequencing and annotation.</title>
        <authorList>
            <consortium name="The Broad Institute Genomics Platform"/>
            <consortium name="The Broad Institute Genome Sequencing Center for Infectious Disease"/>
            <person name="Wu L."/>
            <person name="Ma J."/>
        </authorList>
    </citation>
    <scope>NUCLEOTIDE SEQUENCE [LARGE SCALE GENOMIC DNA]</scope>
    <source>
        <strain evidence="2">KCTC 23707</strain>
    </source>
</reference>
<keyword evidence="2" id="KW-1185">Reference proteome</keyword>
<gene>
    <name evidence="1" type="ORF">ACFSMZ_14980</name>
</gene>
<evidence type="ECO:0000313" key="1">
    <source>
        <dbReference type="EMBL" id="MFD2261051.1"/>
    </source>
</evidence>
<organism evidence="1 2">
    <name type="scientific">Chelativorans composti</name>
    <dbReference type="NCBI Taxonomy" id="768533"/>
    <lineage>
        <taxon>Bacteria</taxon>
        <taxon>Pseudomonadati</taxon>
        <taxon>Pseudomonadota</taxon>
        <taxon>Alphaproteobacteria</taxon>
        <taxon>Hyphomicrobiales</taxon>
        <taxon>Phyllobacteriaceae</taxon>
        <taxon>Chelativorans</taxon>
    </lineage>
</organism>
<name>A0ABW5DNB5_9HYPH</name>
<dbReference type="RefSeq" id="WP_345098557.1">
    <property type="nucleotide sequence ID" value="NZ_BAABGS010000017.1"/>
</dbReference>
<accession>A0ABW5DNB5</accession>
<dbReference type="EMBL" id="JBHUIR010000059">
    <property type="protein sequence ID" value="MFD2261051.1"/>
    <property type="molecule type" value="Genomic_DNA"/>
</dbReference>
<dbReference type="Proteomes" id="UP001597373">
    <property type="component" value="Unassembled WGS sequence"/>
</dbReference>
<proteinExistence type="predicted"/>
<protein>
    <submittedName>
        <fullName evidence="1">Uncharacterized protein</fullName>
    </submittedName>
</protein>
<evidence type="ECO:0000313" key="2">
    <source>
        <dbReference type="Proteomes" id="UP001597373"/>
    </source>
</evidence>